<keyword evidence="2" id="KW-1185">Reference proteome</keyword>
<dbReference type="Proteomes" id="UP000182108">
    <property type="component" value="Unassembled WGS sequence"/>
</dbReference>
<protein>
    <submittedName>
        <fullName evidence="1">Uncharacterized protein</fullName>
    </submittedName>
</protein>
<gene>
    <name evidence="1" type="ORF">Ga0061068_11718</name>
</gene>
<name>A0A0K6IY24_9PROT</name>
<dbReference type="EMBL" id="CYHH01000017">
    <property type="protein sequence ID" value="CUB08016.1"/>
    <property type="molecule type" value="Genomic_DNA"/>
</dbReference>
<proteinExistence type="predicted"/>
<organism evidence="1 2">
    <name type="scientific">Tepidiphilus thermophilus</name>
    <dbReference type="NCBI Taxonomy" id="876478"/>
    <lineage>
        <taxon>Bacteria</taxon>
        <taxon>Pseudomonadati</taxon>
        <taxon>Pseudomonadota</taxon>
        <taxon>Hydrogenophilia</taxon>
        <taxon>Hydrogenophilales</taxon>
        <taxon>Hydrogenophilaceae</taxon>
        <taxon>Tepidiphilus</taxon>
    </lineage>
</organism>
<sequence>MVLIPITHAAEYTSAKALLLQAIDAPDGRAQGEIVGTIADKFRETTKSSAPVMAEVTTIKSFKQEGCKRLNVRLTQANVPTKDGKLAEFAVNYELNLCRDGSPPTEGMDLEKVGKALGSGGVAEEYSY</sequence>
<accession>A0A0K6IY24</accession>
<reference evidence="2" key="1">
    <citation type="submission" date="2015-08" db="EMBL/GenBank/DDBJ databases">
        <authorList>
            <person name="Babu N.S."/>
            <person name="Beckwith C.J."/>
            <person name="Beseler K.G."/>
            <person name="Brison A."/>
            <person name="Carone J.V."/>
            <person name="Caskin T.P."/>
            <person name="Diamond M."/>
            <person name="Durham M.E."/>
            <person name="Foxe J.M."/>
            <person name="Go M."/>
            <person name="Henderson B.A."/>
            <person name="Jones I.B."/>
            <person name="McGettigan J.A."/>
            <person name="Micheletti S.J."/>
            <person name="Nasrallah M.E."/>
            <person name="Ortiz D."/>
            <person name="Piller C.R."/>
            <person name="Privatt S.R."/>
            <person name="Schneider S.L."/>
            <person name="Sharp S."/>
            <person name="Smith T.C."/>
            <person name="Stanton J.D."/>
            <person name="Ullery H.E."/>
            <person name="Wilson R.J."/>
            <person name="Serrano M.G."/>
            <person name="Buck G."/>
            <person name="Lee V."/>
            <person name="Wang Y."/>
            <person name="Carvalho R."/>
            <person name="Voegtly L."/>
            <person name="Shi R."/>
            <person name="Duckworth R."/>
            <person name="Johnson A."/>
            <person name="Loviza R."/>
            <person name="Walstead R."/>
            <person name="Shah Z."/>
            <person name="Kiflezghi M."/>
            <person name="Wade K."/>
            <person name="Ball S.L."/>
            <person name="Bradley K.W."/>
            <person name="Asai D.J."/>
            <person name="Bowman C.A."/>
            <person name="Russell D.A."/>
            <person name="Pope W.H."/>
            <person name="Jacobs-Sera D."/>
            <person name="Hendrix R.W."/>
            <person name="Hatfull G.F."/>
        </authorList>
    </citation>
    <scope>NUCLEOTIDE SEQUENCE [LARGE SCALE GENOMIC DNA]</scope>
    <source>
        <strain evidence="2">JCM 19170</strain>
    </source>
</reference>
<evidence type="ECO:0000313" key="2">
    <source>
        <dbReference type="Proteomes" id="UP000182108"/>
    </source>
</evidence>
<evidence type="ECO:0000313" key="1">
    <source>
        <dbReference type="EMBL" id="CUB08016.1"/>
    </source>
</evidence>
<dbReference type="AlphaFoldDB" id="A0A0K6IY24"/>